<feature type="chain" id="PRO_5005186567" evidence="4">
    <location>
        <begin position="23"/>
        <end position="313"/>
    </location>
</feature>
<reference evidence="5 6" key="1">
    <citation type="journal article" date="2015" name="Nature">
        <title>rRNA introns, odd ribosomes, and small enigmatic genomes across a large radiation of phyla.</title>
        <authorList>
            <person name="Brown C.T."/>
            <person name="Hug L.A."/>
            <person name="Thomas B.C."/>
            <person name="Sharon I."/>
            <person name="Castelle C.J."/>
            <person name="Singh A."/>
            <person name="Wilkins M.J."/>
            <person name="Williams K.H."/>
            <person name="Banfield J.F."/>
        </authorList>
    </citation>
    <scope>NUCLEOTIDE SEQUENCE [LARGE SCALE GENOMIC DNA]</scope>
</reference>
<evidence type="ECO:0000256" key="4">
    <source>
        <dbReference type="SAM" id="SignalP"/>
    </source>
</evidence>
<dbReference type="Proteomes" id="UP000035648">
    <property type="component" value="Chromosome"/>
</dbReference>
<evidence type="ECO:0000313" key="5">
    <source>
        <dbReference type="EMBL" id="AKM82374.1"/>
    </source>
</evidence>
<name>A0A0G4B3F4_9BACT</name>
<organism evidence="5 6">
    <name type="scientific">Berkelbacteria bacterium GW2011_GWE1_39_12</name>
    <dbReference type="NCBI Taxonomy" id="1618337"/>
    <lineage>
        <taxon>Bacteria</taxon>
        <taxon>Candidatus Berkelbacteria</taxon>
    </lineage>
</organism>
<evidence type="ECO:0000256" key="2">
    <source>
        <dbReference type="ARBA" id="ARBA00022729"/>
    </source>
</evidence>
<dbReference type="STRING" id="1618337.UT28_C0001G0570"/>
<sequence length="313" mass="31293">MRKFVKVSVIAILAISSFLVLAGPTTAFAATATTPVLGKTLTFGILSSTYTNTAVGTTINGDLGYTTGPAVLPTINGTKYVAESTYNQAGLDQATALAELNSQSATFTFAPGAIDLASDTTHGAIGVYTPGVYSITGAANIGGGGTITLNGAGTYIFRMDGALNTSADSKVIYINGASPCDIFWTPTQATTLGANSTFVGTDIDASGITIGSTVTWTGRALAFGGTVSTAADTITVPDCAATETSAVATLAAADAAAAATLAAENAANAAAAAKLPNTGVGQTQNSMPWIIVIPVGIFAVAILLCIIRRKETA</sequence>
<evidence type="ECO:0000256" key="3">
    <source>
        <dbReference type="SAM" id="Phobius"/>
    </source>
</evidence>
<dbReference type="KEGG" id="bbgw:UT28_C0001G0570"/>
<evidence type="ECO:0000256" key="1">
    <source>
        <dbReference type="ARBA" id="ARBA00005445"/>
    </source>
</evidence>
<proteinExistence type="inferred from homology"/>
<keyword evidence="2 4" id="KW-0732">Signal</keyword>
<dbReference type="EMBL" id="CP011213">
    <property type="protein sequence ID" value="AKM82374.1"/>
    <property type="molecule type" value="Genomic_DNA"/>
</dbReference>
<protein>
    <submittedName>
        <fullName evidence="5">Uncharacterized protein</fullName>
    </submittedName>
</protein>
<dbReference type="InterPro" id="IPR021884">
    <property type="entry name" value="Ice-bd_prot"/>
</dbReference>
<feature type="signal peptide" evidence="4">
    <location>
        <begin position="1"/>
        <end position="22"/>
    </location>
</feature>
<keyword evidence="3" id="KW-0472">Membrane</keyword>
<feature type="transmembrane region" description="Helical" evidence="3">
    <location>
        <begin position="287"/>
        <end position="307"/>
    </location>
</feature>
<evidence type="ECO:0000313" key="6">
    <source>
        <dbReference type="Proteomes" id="UP000035648"/>
    </source>
</evidence>
<dbReference type="NCBIfam" id="TIGR01167">
    <property type="entry name" value="LPXTG_anchor"/>
    <property type="match status" value="1"/>
</dbReference>
<comment type="similarity">
    <text evidence="1">Belongs to the ice-binding protein family.</text>
</comment>
<keyword evidence="3" id="KW-0812">Transmembrane</keyword>
<gene>
    <name evidence="5" type="ORF">UT28_C0001G0570</name>
</gene>
<keyword evidence="3" id="KW-1133">Transmembrane helix</keyword>
<dbReference type="Pfam" id="PF11999">
    <property type="entry name" value="Ice_binding"/>
    <property type="match status" value="1"/>
</dbReference>
<accession>A0A0G4B3F4</accession>
<dbReference type="AlphaFoldDB" id="A0A0G4B3F4"/>